<evidence type="ECO:0000313" key="1">
    <source>
        <dbReference type="EMBL" id="ABG30747.1"/>
    </source>
</evidence>
<reference evidence="1 2" key="1">
    <citation type="journal article" date="2007" name="J. Bacteriol.">
        <title>The complete genome sequence of Roseobacter denitrificans reveals a mixotrophic rather than photosynthetic metabolism.</title>
        <authorList>
            <person name="Swingley W.D."/>
            <person name="Sadekar S."/>
            <person name="Mastrian S.D."/>
            <person name="Matthies H.J."/>
            <person name="Hao J."/>
            <person name="Ramos H."/>
            <person name="Acharya C.R."/>
            <person name="Conrad A.L."/>
            <person name="Taylor H.L."/>
            <person name="Dejesa L.C."/>
            <person name="Shah M.K."/>
            <person name="O'huallachain M.E."/>
            <person name="Lince M.T."/>
            <person name="Blankenship R.E."/>
            <person name="Beatty J.T."/>
            <person name="Touchman J.W."/>
        </authorList>
    </citation>
    <scope>NUCLEOTIDE SEQUENCE [LARGE SCALE GENOMIC DNA]</scope>
    <source>
        <strain evidence="2">ATCC 33942 / OCh 114</strain>
    </source>
</reference>
<dbReference type="eggNOG" id="COG0726">
    <property type="taxonomic scope" value="Bacteria"/>
</dbReference>
<keyword evidence="2" id="KW-1185">Reference proteome</keyword>
<dbReference type="HOGENOM" id="CLU_3188471_0_0_5"/>
<name>Q16B96_ROSDO</name>
<evidence type="ECO:0000313" key="2">
    <source>
        <dbReference type="Proteomes" id="UP000007029"/>
    </source>
</evidence>
<dbReference type="EMBL" id="CP000362">
    <property type="protein sequence ID" value="ABG30747.1"/>
    <property type="molecule type" value="Genomic_DNA"/>
</dbReference>
<dbReference type="AlphaFoldDB" id="Q16B96"/>
<sequence length="46" mass="5591">MRHRAMQVDWTPLRRELARHRANGMALRFWWRDDDRYETNCGAGST</sequence>
<proteinExistence type="predicted"/>
<dbReference type="Proteomes" id="UP000007029">
    <property type="component" value="Chromosome"/>
</dbReference>
<dbReference type="KEGG" id="rde:RD1_1089"/>
<protein>
    <submittedName>
        <fullName evidence="1">Uncharacterized protein</fullName>
    </submittedName>
</protein>
<organism evidence="1 2">
    <name type="scientific">Roseobacter denitrificans (strain ATCC 33942 / OCh 114)</name>
    <name type="common">Erythrobacter sp. (strain OCh 114)</name>
    <name type="synonym">Roseobacter denitrificans</name>
    <dbReference type="NCBI Taxonomy" id="375451"/>
    <lineage>
        <taxon>Bacteria</taxon>
        <taxon>Pseudomonadati</taxon>
        <taxon>Pseudomonadota</taxon>
        <taxon>Alphaproteobacteria</taxon>
        <taxon>Rhodobacterales</taxon>
        <taxon>Roseobacteraceae</taxon>
        <taxon>Roseobacter</taxon>
    </lineage>
</organism>
<gene>
    <name evidence="1" type="ordered locus">RD1_1089</name>
</gene>
<accession>Q16B96</accession>